<protein>
    <recommendedName>
        <fullName evidence="1">ATP-dependent DNA helicase</fullName>
        <ecNumber evidence="1">5.6.2.3</ecNumber>
    </recommendedName>
</protein>
<keyword evidence="4" id="KW-1185">Reference proteome</keyword>
<keyword evidence="1" id="KW-0234">DNA repair</keyword>
<keyword evidence="1" id="KW-0233">DNA recombination</keyword>
<dbReference type="OrthoDB" id="4360910at2759"/>
<keyword evidence="1" id="KW-0227">DNA damage</keyword>
<evidence type="ECO:0000259" key="2">
    <source>
        <dbReference type="Pfam" id="PF05970"/>
    </source>
</evidence>
<keyword evidence="1" id="KW-0378">Hydrolase</keyword>
<feature type="domain" description="DNA helicase Pif1-like DEAD-box helicase" evidence="2">
    <location>
        <begin position="299"/>
        <end position="497"/>
    </location>
</feature>
<dbReference type="Proteomes" id="UP000237438">
    <property type="component" value="Unassembled WGS sequence"/>
</dbReference>
<dbReference type="EMBL" id="PEDP01006276">
    <property type="protein sequence ID" value="POS81892.1"/>
    <property type="molecule type" value="Genomic_DNA"/>
</dbReference>
<evidence type="ECO:0000256" key="1">
    <source>
        <dbReference type="RuleBase" id="RU363044"/>
    </source>
</evidence>
<dbReference type="Pfam" id="PF05970">
    <property type="entry name" value="PIF1"/>
    <property type="match status" value="1"/>
</dbReference>
<proteinExistence type="inferred from homology"/>
<comment type="caution">
    <text evidence="3">The sequence shown here is derived from an EMBL/GenBank/DDBJ whole genome shotgun (WGS) entry which is preliminary data.</text>
</comment>
<dbReference type="InterPro" id="IPR027417">
    <property type="entry name" value="P-loop_NTPase"/>
</dbReference>
<keyword evidence="1" id="KW-0547">Nucleotide-binding</keyword>
<reference evidence="3 4" key="1">
    <citation type="submission" date="2017-10" db="EMBL/GenBank/DDBJ databases">
        <title>Development of genomic resources for the powdery mildew, Erysiphe pulchra.</title>
        <authorList>
            <person name="Wadl P.A."/>
            <person name="Mack B.M."/>
            <person name="Moore G."/>
            <person name="Beltz S.B."/>
        </authorList>
    </citation>
    <scope>NUCLEOTIDE SEQUENCE [LARGE SCALE GENOMIC DNA]</scope>
    <source>
        <strain evidence="3">Cflorida</strain>
    </source>
</reference>
<dbReference type="SUPFAM" id="SSF52540">
    <property type="entry name" value="P-loop containing nucleoside triphosphate hydrolases"/>
    <property type="match status" value="1"/>
</dbReference>
<dbReference type="GO" id="GO:0016887">
    <property type="term" value="F:ATP hydrolysis activity"/>
    <property type="evidence" value="ECO:0007669"/>
    <property type="project" value="RHEA"/>
</dbReference>
<organism evidence="3 4">
    <name type="scientific">Erysiphe pulchra</name>
    <dbReference type="NCBI Taxonomy" id="225359"/>
    <lineage>
        <taxon>Eukaryota</taxon>
        <taxon>Fungi</taxon>
        <taxon>Dikarya</taxon>
        <taxon>Ascomycota</taxon>
        <taxon>Pezizomycotina</taxon>
        <taxon>Leotiomycetes</taxon>
        <taxon>Erysiphales</taxon>
        <taxon>Erysiphaceae</taxon>
        <taxon>Erysiphe</taxon>
    </lineage>
</organism>
<evidence type="ECO:0000313" key="3">
    <source>
        <dbReference type="EMBL" id="POS81892.1"/>
    </source>
</evidence>
<dbReference type="PANTHER" id="PTHR10492">
    <property type="match status" value="1"/>
</dbReference>
<evidence type="ECO:0000313" key="4">
    <source>
        <dbReference type="Proteomes" id="UP000237438"/>
    </source>
</evidence>
<gene>
    <name evidence="3" type="ORF">EPUL_006427</name>
</gene>
<dbReference type="AlphaFoldDB" id="A0A2S4PIL9"/>
<keyword evidence="1" id="KW-0347">Helicase</keyword>
<dbReference type="Gene3D" id="3.40.50.300">
    <property type="entry name" value="P-loop containing nucleotide triphosphate hydrolases"/>
    <property type="match status" value="1"/>
</dbReference>
<comment type="cofactor">
    <cofactor evidence="1">
        <name>Mg(2+)</name>
        <dbReference type="ChEBI" id="CHEBI:18420"/>
    </cofactor>
</comment>
<sequence length="508" mass="57767">MTIQGRYISSAQAIWRLNAYTTHEEKPAVMMLPYHLEGDHRVSFQARLTSQQIAAAVQTQTSIFLDWMEYNSKNADGRDLLYSDFPLFYTHVKKKGWQMRKKGHTIGRMPVAVPLQGEHFYLRTLLTIKRGATSYRDLYTINGVSYDCPSAACRAAGLTFDDSEWISLFDEIKDSSSASSLRQTFASALSHSHINDPQQIWDRFKTAFSDDCPRRLLIAGETFNPPPLDWSNEQCRYDLGLWLLGDNLRDLNLDWARARLMGPAHEWTVRQNNVFLEDALNFDRVAEQAYVNESIAAFSPGQRAAYDEIVNVISNNLRPNTFFLQGPAGTGKTFLYKALCSHYRAQGKIVLCVASSGIASLLLPNGRTSHSQFRIPVECNDDSRCNIDAQSNLAGLIKQTSLIIWDEVTLQIKHNFSAVDKTLRDITKIKNEMFGGIPVLFGGDFAQILPVVRRGQKEQTVNACIKYWQNWSQIRQLFLTQNMRVVVGESNRRFADWLSILSYTPSLY</sequence>
<dbReference type="PANTHER" id="PTHR10492:SF101">
    <property type="entry name" value="ATP-DEPENDENT DNA HELICASE"/>
    <property type="match status" value="1"/>
</dbReference>
<dbReference type="EC" id="5.6.2.3" evidence="1"/>
<keyword evidence="1" id="KW-0067">ATP-binding</keyword>
<dbReference type="InterPro" id="IPR010285">
    <property type="entry name" value="DNA_helicase_pif1-like_DEAD"/>
</dbReference>
<dbReference type="GO" id="GO:0006281">
    <property type="term" value="P:DNA repair"/>
    <property type="evidence" value="ECO:0007669"/>
    <property type="project" value="UniProtKB-KW"/>
</dbReference>
<dbReference type="GO" id="GO:0000723">
    <property type="term" value="P:telomere maintenance"/>
    <property type="evidence" value="ECO:0007669"/>
    <property type="project" value="InterPro"/>
</dbReference>
<dbReference type="GO" id="GO:0006310">
    <property type="term" value="P:DNA recombination"/>
    <property type="evidence" value="ECO:0007669"/>
    <property type="project" value="UniProtKB-KW"/>
</dbReference>
<name>A0A2S4PIL9_9PEZI</name>
<dbReference type="GO" id="GO:0043139">
    <property type="term" value="F:5'-3' DNA helicase activity"/>
    <property type="evidence" value="ECO:0007669"/>
    <property type="project" value="UniProtKB-EC"/>
</dbReference>
<feature type="non-terminal residue" evidence="3">
    <location>
        <position position="508"/>
    </location>
</feature>
<comment type="similarity">
    <text evidence="1">Belongs to the helicase family.</text>
</comment>
<dbReference type="GO" id="GO:0005524">
    <property type="term" value="F:ATP binding"/>
    <property type="evidence" value="ECO:0007669"/>
    <property type="project" value="UniProtKB-KW"/>
</dbReference>
<accession>A0A2S4PIL9</accession>
<comment type="catalytic activity">
    <reaction evidence="1">
        <text>ATP + H2O = ADP + phosphate + H(+)</text>
        <dbReference type="Rhea" id="RHEA:13065"/>
        <dbReference type="ChEBI" id="CHEBI:15377"/>
        <dbReference type="ChEBI" id="CHEBI:15378"/>
        <dbReference type="ChEBI" id="CHEBI:30616"/>
        <dbReference type="ChEBI" id="CHEBI:43474"/>
        <dbReference type="ChEBI" id="CHEBI:456216"/>
        <dbReference type="EC" id="5.6.2.3"/>
    </reaction>
</comment>